<name>A0A8X6FGW9_TRICU</name>
<keyword evidence="2" id="KW-1185">Reference proteome</keyword>
<proteinExistence type="predicted"/>
<gene>
    <name evidence="1" type="ORF">TNCT_254071</name>
</gene>
<dbReference type="AlphaFoldDB" id="A0A8X6FGW9"/>
<comment type="caution">
    <text evidence="1">The sequence shown here is derived from an EMBL/GenBank/DDBJ whole genome shotgun (WGS) entry which is preliminary data.</text>
</comment>
<accession>A0A8X6FGW9</accession>
<protein>
    <submittedName>
        <fullName evidence="1">Uncharacterized protein</fullName>
    </submittedName>
</protein>
<evidence type="ECO:0000313" key="1">
    <source>
        <dbReference type="EMBL" id="GFQ79287.1"/>
    </source>
</evidence>
<reference evidence="1" key="1">
    <citation type="submission" date="2020-07" db="EMBL/GenBank/DDBJ databases">
        <title>Multicomponent nature underlies the extraordinary mechanical properties of spider dragline silk.</title>
        <authorList>
            <person name="Kono N."/>
            <person name="Nakamura H."/>
            <person name="Mori M."/>
            <person name="Yoshida Y."/>
            <person name="Ohtoshi R."/>
            <person name="Malay A.D."/>
            <person name="Moran D.A.P."/>
            <person name="Tomita M."/>
            <person name="Numata K."/>
            <person name="Arakawa K."/>
        </authorList>
    </citation>
    <scope>NUCLEOTIDE SEQUENCE</scope>
</reference>
<dbReference type="Proteomes" id="UP000887116">
    <property type="component" value="Unassembled WGS sequence"/>
</dbReference>
<dbReference type="EMBL" id="BMAO01022041">
    <property type="protein sequence ID" value="GFQ79287.1"/>
    <property type="molecule type" value="Genomic_DNA"/>
</dbReference>
<organism evidence="1 2">
    <name type="scientific">Trichonephila clavata</name>
    <name type="common">Joro spider</name>
    <name type="synonym">Nephila clavata</name>
    <dbReference type="NCBI Taxonomy" id="2740835"/>
    <lineage>
        <taxon>Eukaryota</taxon>
        <taxon>Metazoa</taxon>
        <taxon>Ecdysozoa</taxon>
        <taxon>Arthropoda</taxon>
        <taxon>Chelicerata</taxon>
        <taxon>Arachnida</taxon>
        <taxon>Araneae</taxon>
        <taxon>Araneomorphae</taxon>
        <taxon>Entelegynae</taxon>
        <taxon>Araneoidea</taxon>
        <taxon>Nephilidae</taxon>
        <taxon>Trichonephila</taxon>
    </lineage>
</organism>
<dbReference type="OrthoDB" id="10426607at2759"/>
<evidence type="ECO:0000313" key="2">
    <source>
        <dbReference type="Proteomes" id="UP000887116"/>
    </source>
</evidence>
<sequence length="170" mass="18739">MTQVNCWERGIGLALLLLNEKELNFSAIKKDSTETSKELHNLTLRTTILESGVAFVLSSYPAGKFEPLNPAWTTCEPSAETLVGSLTQDSTFRFTVPKIRNESLLFSLAAFLPGTKQWSVTAHKFAIRSECYYISPNEEATLSSAEFASQDVKSTLIQSPQNSGLQIDVS</sequence>